<gene>
    <name evidence="2" type="ORF">Sjap_017796</name>
</gene>
<keyword evidence="1" id="KW-0472">Membrane</keyword>
<organism evidence="2 3">
    <name type="scientific">Stephania japonica</name>
    <dbReference type="NCBI Taxonomy" id="461633"/>
    <lineage>
        <taxon>Eukaryota</taxon>
        <taxon>Viridiplantae</taxon>
        <taxon>Streptophyta</taxon>
        <taxon>Embryophyta</taxon>
        <taxon>Tracheophyta</taxon>
        <taxon>Spermatophyta</taxon>
        <taxon>Magnoliopsida</taxon>
        <taxon>Ranunculales</taxon>
        <taxon>Menispermaceae</taxon>
        <taxon>Menispermoideae</taxon>
        <taxon>Cissampelideae</taxon>
        <taxon>Stephania</taxon>
    </lineage>
</organism>
<dbReference type="Proteomes" id="UP001417504">
    <property type="component" value="Unassembled WGS sequence"/>
</dbReference>
<reference evidence="2 3" key="1">
    <citation type="submission" date="2024-01" db="EMBL/GenBank/DDBJ databases">
        <title>Genome assemblies of Stephania.</title>
        <authorList>
            <person name="Yang L."/>
        </authorList>
    </citation>
    <scope>NUCLEOTIDE SEQUENCE [LARGE SCALE GENOMIC DNA]</scope>
    <source>
        <strain evidence="2">QJT</strain>
        <tissue evidence="2">Leaf</tissue>
    </source>
</reference>
<comment type="caution">
    <text evidence="2">The sequence shown here is derived from an EMBL/GenBank/DDBJ whole genome shotgun (WGS) entry which is preliminary data.</text>
</comment>
<accession>A0AAP0NMF7</accession>
<evidence type="ECO:0000313" key="3">
    <source>
        <dbReference type="Proteomes" id="UP001417504"/>
    </source>
</evidence>
<keyword evidence="3" id="KW-1185">Reference proteome</keyword>
<evidence type="ECO:0000256" key="1">
    <source>
        <dbReference type="SAM" id="Phobius"/>
    </source>
</evidence>
<protein>
    <submittedName>
        <fullName evidence="2">Uncharacterized protein</fullName>
    </submittedName>
</protein>
<keyword evidence="1" id="KW-0812">Transmembrane</keyword>
<feature type="transmembrane region" description="Helical" evidence="1">
    <location>
        <begin position="14"/>
        <end position="34"/>
    </location>
</feature>
<sequence>MYDFNVLACRNETYIPYMTCTTCGLVFSVLVSLYEQSLKLIRLYVGTLTCSCRNFNFLFELVILTKFDILKHLTNLLI</sequence>
<proteinExistence type="predicted"/>
<dbReference type="AlphaFoldDB" id="A0AAP0NMF7"/>
<dbReference type="EMBL" id="JBBNAE010000007">
    <property type="protein sequence ID" value="KAK9109736.1"/>
    <property type="molecule type" value="Genomic_DNA"/>
</dbReference>
<keyword evidence="1" id="KW-1133">Transmembrane helix</keyword>
<evidence type="ECO:0000313" key="2">
    <source>
        <dbReference type="EMBL" id="KAK9109736.1"/>
    </source>
</evidence>
<name>A0AAP0NMF7_9MAGN</name>